<evidence type="ECO:0000256" key="1">
    <source>
        <dbReference type="ARBA" id="ARBA00008777"/>
    </source>
</evidence>
<keyword evidence="6" id="KW-1185">Reference proteome</keyword>
<evidence type="ECO:0000313" key="5">
    <source>
        <dbReference type="EMBL" id="ODV88456.1"/>
    </source>
</evidence>
<evidence type="ECO:0000256" key="2">
    <source>
        <dbReference type="ARBA" id="ARBA00022980"/>
    </source>
</evidence>
<dbReference type="Proteomes" id="UP000095023">
    <property type="component" value="Unassembled WGS sequence"/>
</dbReference>
<evidence type="ECO:0000256" key="3">
    <source>
        <dbReference type="ARBA" id="ARBA00023274"/>
    </source>
</evidence>
<dbReference type="SUPFAM" id="SSF64263">
    <property type="entry name" value="Prokaryotic ribosomal protein L17"/>
    <property type="match status" value="1"/>
</dbReference>
<comment type="similarity">
    <text evidence="1 4">Belongs to the bacterial ribosomal protein bL17 family.</text>
</comment>
<dbReference type="GO" id="GO:0006412">
    <property type="term" value="P:translation"/>
    <property type="evidence" value="ECO:0007669"/>
    <property type="project" value="InterPro"/>
</dbReference>
<organism evidence="5 6">
    <name type="scientific">Tortispora caseinolytica NRRL Y-17796</name>
    <dbReference type="NCBI Taxonomy" id="767744"/>
    <lineage>
        <taxon>Eukaryota</taxon>
        <taxon>Fungi</taxon>
        <taxon>Dikarya</taxon>
        <taxon>Ascomycota</taxon>
        <taxon>Saccharomycotina</taxon>
        <taxon>Trigonopsidomycetes</taxon>
        <taxon>Trigonopsidales</taxon>
        <taxon>Trigonopsidaceae</taxon>
        <taxon>Tortispora</taxon>
    </lineage>
</organism>
<evidence type="ECO:0000313" key="6">
    <source>
        <dbReference type="Proteomes" id="UP000095023"/>
    </source>
</evidence>
<dbReference type="PANTHER" id="PTHR14413">
    <property type="entry name" value="RIBOSOMAL PROTEIN L17"/>
    <property type="match status" value="1"/>
</dbReference>
<reference evidence="6" key="1">
    <citation type="submission" date="2016-02" db="EMBL/GenBank/DDBJ databases">
        <title>Comparative genomics of biotechnologically important yeasts.</title>
        <authorList>
            <consortium name="DOE Joint Genome Institute"/>
            <person name="Riley R."/>
            <person name="Haridas S."/>
            <person name="Wolfe K.H."/>
            <person name="Lopes M.R."/>
            <person name="Hittinger C.T."/>
            <person name="Goker M."/>
            <person name="Salamov A."/>
            <person name="Wisecaver J."/>
            <person name="Long T.M."/>
            <person name="Aerts A.L."/>
            <person name="Barry K."/>
            <person name="Choi C."/>
            <person name="Clum A."/>
            <person name="Coughlan A.Y."/>
            <person name="Deshpande S."/>
            <person name="Douglass A.P."/>
            <person name="Hanson S.J."/>
            <person name="Klenk H.-P."/>
            <person name="Labutti K."/>
            <person name="Lapidus A."/>
            <person name="Lindquist E."/>
            <person name="Lipzen A."/>
            <person name="Meier-Kolthoff J.P."/>
            <person name="Ohm R.A."/>
            <person name="Otillar R.P."/>
            <person name="Pangilinan J."/>
            <person name="Peng Y."/>
            <person name="Rokas A."/>
            <person name="Rosa C.A."/>
            <person name="Scheuner C."/>
            <person name="Sibirny A.A."/>
            <person name="Slot J.C."/>
            <person name="Stielow J.B."/>
            <person name="Sun H."/>
            <person name="Kurtzman C.P."/>
            <person name="Blackwell M."/>
            <person name="Jeffries T.W."/>
            <person name="Grigoriev I.V."/>
        </authorList>
    </citation>
    <scope>NUCLEOTIDE SEQUENCE [LARGE SCALE GENOMIC DNA]</scope>
    <source>
        <strain evidence="6">NRRL Y-17796</strain>
    </source>
</reference>
<dbReference type="GO" id="GO:0005762">
    <property type="term" value="C:mitochondrial large ribosomal subunit"/>
    <property type="evidence" value="ECO:0007669"/>
    <property type="project" value="TreeGrafter"/>
</dbReference>
<gene>
    <name evidence="5" type="ORF">CANCADRAFT_33046</name>
</gene>
<dbReference type="PANTHER" id="PTHR14413:SF16">
    <property type="entry name" value="LARGE RIBOSOMAL SUBUNIT PROTEIN BL17M"/>
    <property type="match status" value="1"/>
</dbReference>
<dbReference type="OrthoDB" id="275000at2759"/>
<sequence>MRKIPVKLATTMNLATSLIVHESVCTTLAKAKRAQRYIEPLITLAKTLPHKESQRLLQTKIYRQDEVIPKLQNSLAERYKDRQGGYTRVLHMEPRLGDSAPQAVLELVGGSKDMRTALAAKAVARSRSLGFELPETTQKEVKKLIRTRENGEEEFENLVRQMQQEFFSSSEN</sequence>
<dbReference type="GO" id="GO:0003735">
    <property type="term" value="F:structural constituent of ribosome"/>
    <property type="evidence" value="ECO:0007669"/>
    <property type="project" value="InterPro"/>
</dbReference>
<name>A0A1E4T9M3_9ASCO</name>
<dbReference type="Pfam" id="PF01196">
    <property type="entry name" value="Ribosomal_L17"/>
    <property type="match status" value="1"/>
</dbReference>
<evidence type="ECO:0000256" key="4">
    <source>
        <dbReference type="RuleBase" id="RU000660"/>
    </source>
</evidence>
<dbReference type="InterPro" id="IPR036373">
    <property type="entry name" value="Ribosomal_bL17_sf"/>
</dbReference>
<proteinExistence type="inferred from homology"/>
<dbReference type="NCBIfam" id="TIGR00059">
    <property type="entry name" value="L17"/>
    <property type="match status" value="1"/>
</dbReference>
<dbReference type="InterPro" id="IPR000456">
    <property type="entry name" value="Ribosomal_bL17"/>
</dbReference>
<dbReference type="Gene3D" id="3.90.1030.10">
    <property type="entry name" value="Ribosomal protein L17"/>
    <property type="match status" value="1"/>
</dbReference>
<keyword evidence="3 4" id="KW-0687">Ribonucleoprotein</keyword>
<accession>A0A1E4T9M3</accession>
<dbReference type="AlphaFoldDB" id="A0A1E4T9M3"/>
<protein>
    <submittedName>
        <fullName evidence="5">Uncharacterized protein</fullName>
    </submittedName>
</protein>
<keyword evidence="2 4" id="KW-0689">Ribosomal protein</keyword>
<dbReference type="EMBL" id="KV453844">
    <property type="protein sequence ID" value="ODV88456.1"/>
    <property type="molecule type" value="Genomic_DNA"/>
</dbReference>